<accession>A0A5K7Z1M0</accession>
<dbReference type="AlphaFoldDB" id="A0A5K7Z1M0"/>
<gene>
    <name evidence="1" type="ORF">DSCW_20320</name>
</gene>
<evidence type="ECO:0000313" key="1">
    <source>
        <dbReference type="EMBL" id="BBO74615.1"/>
    </source>
</evidence>
<dbReference type="EMBL" id="AP021875">
    <property type="protein sequence ID" value="BBO74615.1"/>
    <property type="molecule type" value="Genomic_DNA"/>
</dbReference>
<keyword evidence="2" id="KW-1185">Reference proteome</keyword>
<evidence type="ECO:0000313" key="2">
    <source>
        <dbReference type="Proteomes" id="UP000427769"/>
    </source>
</evidence>
<organism evidence="1 2">
    <name type="scientific">Desulfosarcina widdelii</name>
    <dbReference type="NCBI Taxonomy" id="947919"/>
    <lineage>
        <taxon>Bacteria</taxon>
        <taxon>Pseudomonadati</taxon>
        <taxon>Thermodesulfobacteriota</taxon>
        <taxon>Desulfobacteria</taxon>
        <taxon>Desulfobacterales</taxon>
        <taxon>Desulfosarcinaceae</taxon>
        <taxon>Desulfosarcina</taxon>
    </lineage>
</organism>
<sequence>MESAWPHEGKLVDDTIDRSFIEYAPDKLVGDKAYNSNKQDDRFLDERVVEMIAQHSKGQKKQKI</sequence>
<dbReference type="KEGG" id="dwd:DSCW_20320"/>
<protein>
    <recommendedName>
        <fullName evidence="3">Transposase IS4-like domain-containing protein</fullName>
    </recommendedName>
</protein>
<name>A0A5K7Z1M0_9BACT</name>
<evidence type="ECO:0008006" key="3">
    <source>
        <dbReference type="Google" id="ProtNLM"/>
    </source>
</evidence>
<dbReference type="Proteomes" id="UP000427769">
    <property type="component" value="Chromosome"/>
</dbReference>
<reference evidence="1 2" key="1">
    <citation type="submission" date="2019-11" db="EMBL/GenBank/DDBJ databases">
        <title>Comparative genomics of hydrocarbon-degrading Desulfosarcina strains.</title>
        <authorList>
            <person name="Watanabe M."/>
            <person name="Kojima H."/>
            <person name="Fukui M."/>
        </authorList>
    </citation>
    <scope>NUCLEOTIDE SEQUENCE [LARGE SCALE GENOMIC DNA]</scope>
    <source>
        <strain evidence="1 2">PP31</strain>
    </source>
</reference>
<proteinExistence type="predicted"/>